<evidence type="ECO:0000259" key="8">
    <source>
        <dbReference type="Pfam" id="PF06738"/>
    </source>
</evidence>
<organism evidence="9 10">
    <name type="scientific">Yanshouia hominis</name>
    <dbReference type="NCBI Taxonomy" id="2763673"/>
    <lineage>
        <taxon>Bacteria</taxon>
        <taxon>Bacillati</taxon>
        <taxon>Bacillota</taxon>
        <taxon>Clostridia</taxon>
        <taxon>Eubacteriales</taxon>
        <taxon>Oscillospiraceae</taxon>
        <taxon>Yanshouia</taxon>
    </lineage>
</organism>
<accession>A0ABR7NIZ8</accession>
<evidence type="ECO:0000256" key="5">
    <source>
        <dbReference type="ARBA" id="ARBA00023136"/>
    </source>
</evidence>
<dbReference type="PANTHER" id="PTHR34390:SF2">
    <property type="entry name" value="SUCCINATE TRANSPORTER SUBUNIT YJJP-RELATED"/>
    <property type="match status" value="1"/>
</dbReference>
<dbReference type="Proteomes" id="UP000658131">
    <property type="component" value="Unassembled WGS sequence"/>
</dbReference>
<protein>
    <submittedName>
        <fullName evidence="9">Threonine/serine exporter family protein</fullName>
    </submittedName>
</protein>
<keyword evidence="3 7" id="KW-0812">Transmembrane</keyword>
<dbReference type="Pfam" id="PF06738">
    <property type="entry name" value="ThrE"/>
    <property type="match status" value="1"/>
</dbReference>
<evidence type="ECO:0000256" key="6">
    <source>
        <dbReference type="ARBA" id="ARBA00034125"/>
    </source>
</evidence>
<evidence type="ECO:0000256" key="1">
    <source>
        <dbReference type="ARBA" id="ARBA00004651"/>
    </source>
</evidence>
<keyword evidence="5 7" id="KW-0472">Membrane</keyword>
<evidence type="ECO:0000256" key="3">
    <source>
        <dbReference type="ARBA" id="ARBA00022692"/>
    </source>
</evidence>
<feature type="domain" description="Threonine/serine exporter-like N-terminal" evidence="8">
    <location>
        <begin position="9"/>
        <end position="246"/>
    </location>
</feature>
<sequence length="255" mass="26823">MDIKRLSDITTEIGFQLLTSGAEIHRVEDTICRIAAAYGARADVFAIPASLVVTIGDGEGHTFTQTRRVYHSDSNLARVDALNALARHICARCPEEAEILAELGKIRNLPRYSLRQQLAAAALGAGAFALLFGGGIPEAAAALVVGVAVRFVATVMERTDGGSTLSNILGGAACVLGAGLCSLVWRGLERDTVIISVLMLLVPGLLMTNSMRDLIAGDLVTGVMKSAEALLVATCVAIGVMCSLAVWRWLTMGVM</sequence>
<feature type="transmembrane region" description="Helical" evidence="7">
    <location>
        <begin position="229"/>
        <end position="250"/>
    </location>
</feature>
<feature type="transmembrane region" description="Helical" evidence="7">
    <location>
        <begin position="192"/>
        <end position="208"/>
    </location>
</feature>
<dbReference type="PANTHER" id="PTHR34390">
    <property type="entry name" value="UPF0442 PROTEIN YJJB-RELATED"/>
    <property type="match status" value="1"/>
</dbReference>
<feature type="transmembrane region" description="Helical" evidence="7">
    <location>
        <begin position="114"/>
        <end position="133"/>
    </location>
</feature>
<dbReference type="InterPro" id="IPR050539">
    <property type="entry name" value="ThrE_Dicarb/AminoAcid_Exp"/>
</dbReference>
<reference evidence="9 10" key="1">
    <citation type="submission" date="2020-08" db="EMBL/GenBank/DDBJ databases">
        <title>Genome public.</title>
        <authorList>
            <person name="Liu C."/>
            <person name="Sun Q."/>
        </authorList>
    </citation>
    <scope>NUCLEOTIDE SEQUENCE [LARGE SCALE GENOMIC DNA]</scope>
    <source>
        <strain evidence="9 10">BX1</strain>
    </source>
</reference>
<evidence type="ECO:0000256" key="7">
    <source>
        <dbReference type="SAM" id="Phobius"/>
    </source>
</evidence>
<feature type="transmembrane region" description="Helical" evidence="7">
    <location>
        <begin position="168"/>
        <end position="186"/>
    </location>
</feature>
<name>A0ABR7NIZ8_9FIRM</name>
<comment type="caution">
    <text evidence="9">The sequence shown here is derived from an EMBL/GenBank/DDBJ whole genome shotgun (WGS) entry which is preliminary data.</text>
</comment>
<dbReference type="RefSeq" id="WP_262399925.1">
    <property type="nucleotide sequence ID" value="NZ_JACRTB010000011.1"/>
</dbReference>
<keyword evidence="10" id="KW-1185">Reference proteome</keyword>
<keyword evidence="2" id="KW-1003">Cell membrane</keyword>
<evidence type="ECO:0000256" key="4">
    <source>
        <dbReference type="ARBA" id="ARBA00022989"/>
    </source>
</evidence>
<dbReference type="EMBL" id="JACRTB010000011">
    <property type="protein sequence ID" value="MBC8576393.1"/>
    <property type="molecule type" value="Genomic_DNA"/>
</dbReference>
<proteinExistence type="inferred from homology"/>
<gene>
    <name evidence="9" type="ORF">H8717_08250</name>
</gene>
<dbReference type="InterPro" id="IPR010619">
    <property type="entry name" value="ThrE-like_N"/>
</dbReference>
<comment type="similarity">
    <text evidence="6">Belongs to the ThrE exporter (TC 2.A.79) family.</text>
</comment>
<evidence type="ECO:0000313" key="10">
    <source>
        <dbReference type="Proteomes" id="UP000658131"/>
    </source>
</evidence>
<comment type="subcellular location">
    <subcellularLocation>
        <location evidence="1">Cell membrane</location>
        <topology evidence="1">Multi-pass membrane protein</topology>
    </subcellularLocation>
</comment>
<evidence type="ECO:0000313" key="9">
    <source>
        <dbReference type="EMBL" id="MBC8576393.1"/>
    </source>
</evidence>
<evidence type="ECO:0000256" key="2">
    <source>
        <dbReference type="ARBA" id="ARBA00022475"/>
    </source>
</evidence>
<keyword evidence="4 7" id="KW-1133">Transmembrane helix</keyword>